<dbReference type="GO" id="GO:0005615">
    <property type="term" value="C:extracellular space"/>
    <property type="evidence" value="ECO:0007669"/>
    <property type="project" value="TreeGrafter"/>
</dbReference>
<gene>
    <name evidence="8" type="ORF">FF38_03310</name>
</gene>
<dbReference type="CDD" id="cd00707">
    <property type="entry name" value="Pancreat_lipase_like"/>
    <property type="match status" value="1"/>
</dbReference>
<feature type="non-terminal residue" evidence="8">
    <location>
        <position position="1337"/>
    </location>
</feature>
<evidence type="ECO:0000256" key="3">
    <source>
        <dbReference type="ARBA" id="ARBA00022525"/>
    </source>
</evidence>
<dbReference type="GO" id="GO:0017171">
    <property type="term" value="F:serine hydrolase activity"/>
    <property type="evidence" value="ECO:0007669"/>
    <property type="project" value="TreeGrafter"/>
</dbReference>
<evidence type="ECO:0000313" key="9">
    <source>
        <dbReference type="Proteomes" id="UP000037069"/>
    </source>
</evidence>
<feature type="domain" description="Lipase" evidence="7">
    <location>
        <begin position="97"/>
        <end position="367"/>
    </location>
</feature>
<feature type="domain" description="Lipase" evidence="7">
    <location>
        <begin position="1192"/>
        <end position="1337"/>
    </location>
</feature>
<evidence type="ECO:0000256" key="4">
    <source>
        <dbReference type="ARBA" id="ARBA00022729"/>
    </source>
</evidence>
<dbReference type="Pfam" id="PF00151">
    <property type="entry name" value="Lipase"/>
    <property type="match status" value="4"/>
</dbReference>
<dbReference type="InterPro" id="IPR033906">
    <property type="entry name" value="Lipase_N"/>
</dbReference>
<evidence type="ECO:0000256" key="1">
    <source>
        <dbReference type="ARBA" id="ARBA00004613"/>
    </source>
</evidence>
<feature type="signal peptide" evidence="6">
    <location>
        <begin position="1"/>
        <end position="21"/>
    </location>
</feature>
<feature type="domain" description="Lipase" evidence="7">
    <location>
        <begin position="442"/>
        <end position="693"/>
    </location>
</feature>
<name>A0A0L0C2D6_LUCCU</name>
<dbReference type="PANTHER" id="PTHR11610">
    <property type="entry name" value="LIPASE"/>
    <property type="match status" value="1"/>
</dbReference>
<proteinExistence type="inferred from homology"/>
<dbReference type="InterPro" id="IPR000734">
    <property type="entry name" value="TAG_lipase"/>
</dbReference>
<keyword evidence="9" id="KW-1185">Reference proteome</keyword>
<dbReference type="InterPro" id="IPR013818">
    <property type="entry name" value="Lipase"/>
</dbReference>
<comment type="similarity">
    <text evidence="2 5">Belongs to the AB hydrolase superfamily. Lipase family.</text>
</comment>
<dbReference type="SUPFAM" id="SSF53474">
    <property type="entry name" value="alpha/beta-Hydrolases"/>
    <property type="match status" value="4"/>
</dbReference>
<dbReference type="PRINTS" id="PR00821">
    <property type="entry name" value="TAGLIPASE"/>
</dbReference>
<dbReference type="OrthoDB" id="199913at2759"/>
<feature type="chain" id="PRO_5005535656" description="Lipase domain-containing protein" evidence="6">
    <location>
        <begin position="22"/>
        <end position="1337"/>
    </location>
</feature>
<evidence type="ECO:0000256" key="5">
    <source>
        <dbReference type="RuleBase" id="RU004262"/>
    </source>
</evidence>
<evidence type="ECO:0000256" key="6">
    <source>
        <dbReference type="SAM" id="SignalP"/>
    </source>
</evidence>
<keyword evidence="3" id="KW-0964">Secreted</keyword>
<dbReference type="InterPro" id="IPR029058">
    <property type="entry name" value="AB_hydrolase_fold"/>
</dbReference>
<evidence type="ECO:0000313" key="8">
    <source>
        <dbReference type="EMBL" id="KNC26392.1"/>
    </source>
</evidence>
<evidence type="ECO:0000256" key="2">
    <source>
        <dbReference type="ARBA" id="ARBA00010701"/>
    </source>
</evidence>
<dbReference type="Gene3D" id="3.40.50.1820">
    <property type="entry name" value="alpha/beta hydrolase"/>
    <property type="match status" value="4"/>
</dbReference>
<keyword evidence="4 6" id="KW-0732">Signal</keyword>
<organism evidence="8 9">
    <name type="scientific">Lucilia cuprina</name>
    <name type="common">Green bottle fly</name>
    <name type="synonym">Australian sheep blowfly</name>
    <dbReference type="NCBI Taxonomy" id="7375"/>
    <lineage>
        <taxon>Eukaryota</taxon>
        <taxon>Metazoa</taxon>
        <taxon>Ecdysozoa</taxon>
        <taxon>Arthropoda</taxon>
        <taxon>Hexapoda</taxon>
        <taxon>Insecta</taxon>
        <taxon>Pterygota</taxon>
        <taxon>Neoptera</taxon>
        <taxon>Endopterygota</taxon>
        <taxon>Diptera</taxon>
        <taxon>Brachycera</taxon>
        <taxon>Muscomorpha</taxon>
        <taxon>Oestroidea</taxon>
        <taxon>Calliphoridae</taxon>
        <taxon>Luciliinae</taxon>
        <taxon>Lucilia</taxon>
    </lineage>
</organism>
<dbReference type="OMA" id="CRGDYNF"/>
<comment type="subcellular location">
    <subcellularLocation>
        <location evidence="1">Secreted</location>
    </subcellularLocation>
</comment>
<protein>
    <recommendedName>
        <fullName evidence="7">Lipase domain-containing protein</fullName>
    </recommendedName>
</protein>
<evidence type="ECO:0000259" key="7">
    <source>
        <dbReference type="Pfam" id="PF00151"/>
    </source>
</evidence>
<dbReference type="FunFam" id="3.40.50.1820:FF:000122">
    <property type="entry name" value="Vitellogenin-3-like Protein"/>
    <property type="match status" value="1"/>
</dbReference>
<dbReference type="EMBL" id="JRES01000987">
    <property type="protein sequence ID" value="KNC26392.1"/>
    <property type="molecule type" value="Genomic_DNA"/>
</dbReference>
<dbReference type="PANTHER" id="PTHR11610:SF149">
    <property type="entry name" value="FI01450P-RELATED"/>
    <property type="match status" value="1"/>
</dbReference>
<reference evidence="8 9" key="1">
    <citation type="journal article" date="2015" name="Nat. Commun.">
        <title>Lucilia cuprina genome unlocks parasitic fly biology to underpin future interventions.</title>
        <authorList>
            <person name="Anstead C.A."/>
            <person name="Korhonen P.K."/>
            <person name="Young N.D."/>
            <person name="Hall R.S."/>
            <person name="Jex A.R."/>
            <person name="Murali S.C."/>
            <person name="Hughes D.S."/>
            <person name="Lee S.F."/>
            <person name="Perry T."/>
            <person name="Stroehlein A.J."/>
            <person name="Ansell B.R."/>
            <person name="Breugelmans B."/>
            <person name="Hofmann A."/>
            <person name="Qu J."/>
            <person name="Dugan S."/>
            <person name="Lee S.L."/>
            <person name="Chao H."/>
            <person name="Dinh H."/>
            <person name="Han Y."/>
            <person name="Doddapaneni H.V."/>
            <person name="Worley K.C."/>
            <person name="Muzny D.M."/>
            <person name="Ioannidis P."/>
            <person name="Waterhouse R.M."/>
            <person name="Zdobnov E.M."/>
            <person name="James P.J."/>
            <person name="Bagnall N.H."/>
            <person name="Kotze A.C."/>
            <person name="Gibbs R.A."/>
            <person name="Richards S."/>
            <person name="Batterham P."/>
            <person name="Gasser R.B."/>
        </authorList>
    </citation>
    <scope>NUCLEOTIDE SEQUENCE [LARGE SCALE GENOMIC DNA]</scope>
    <source>
        <strain evidence="8 9">LS</strain>
        <tissue evidence="8">Full body</tissue>
    </source>
</reference>
<dbReference type="Proteomes" id="UP000037069">
    <property type="component" value="Unassembled WGS sequence"/>
</dbReference>
<dbReference type="GO" id="GO:0016042">
    <property type="term" value="P:lipid catabolic process"/>
    <property type="evidence" value="ECO:0007669"/>
    <property type="project" value="TreeGrafter"/>
</dbReference>
<dbReference type="GO" id="GO:0016298">
    <property type="term" value="F:lipase activity"/>
    <property type="evidence" value="ECO:0007669"/>
    <property type="project" value="InterPro"/>
</dbReference>
<feature type="domain" description="Lipase" evidence="7">
    <location>
        <begin position="812"/>
        <end position="1087"/>
    </location>
</feature>
<comment type="caution">
    <text evidence="8">The sequence shown here is derived from an EMBL/GenBank/DDBJ whole genome shotgun (WGS) entry which is preliminary data.</text>
</comment>
<accession>A0A0L0C2D6</accession>
<sequence length="1337" mass="146801">MKLFYTIFLLWSLIESNRVQGRASFGVSNYANSFSTIVKGLGREIPNVIPTPSELFRASKQVLFGLPETAVFRTVNNLCSVYLAADTISPRVTPDMSAMSLRLRTPCEESSYSLTEAENILQNPDFDVSKKLAIFVTGWTASSEDAYVTDMANAFLCRGDYNFLALNSSDSIDTLYTWSAYNTEEVGRQLAEALAKLHEQIPAENIHLIGHSLGAHIVGYAGRYFSEYTGEKIARITGLDPANPCFNEGEDLSGLQRGDAEFIDVIHTNPGVLGKANSVGDVDFYAEGMAPIKPGCVRFGCSHGRAYEYFTESVYPGNEENFLGVRCSSLSKLNNGFCTGEGYPMGFAVPTDLRGNYYLSVNAQLPYGQNNNGRAAVPRIPSIVDSVNGIVQGIGNELTYLLLTPSELFHASKQILFGLPETAVFKIIHKLCTLYLSSDIIKPRAPSNIDTMSFCLRTSCEEYSFPLTHVQEILQNPNFDVDKKVAIFVIGWMSSTDEPYVGEMANAFNCRGDYNFLVLNSSDAIQTLYSWSAFNTEEVGKQMAQSLAKLVDTIPLENIHLIGHSLGAHIVGYTGRYFTKYTGLNISRITGLDPANPCFNERETLAGLQRGDATFIDVIHTNPGVLGTTNSIGDIDFFVDGLAPIKPGCIRFGCSHIRAFEYFTESVYPGNEMNFMAKQCISMVNLNNSFCSGPTYPMGFAVPYDLKGNFLLSANSKSTFGQNSNSRPAVPSECAVKCINIILAKASIGISDTINNVVSTVDQEISNLISIPEDLLTMPLENLFGMAETTTFETISMLCALLVQTNTTQPLITPDFAAMSFRLHTACNEKSFPLNQAEDILQSPYFDVNKKLAIFVTGWISSSEADYVFNMAKAFLCRGDYNFLALNSSDSVQTLYTWSAYNTEEVGRHVARALAKLTEEIPPENIHLIGHSLGAHIVGYASRYFTNYTGLTISRVTGLDPAKPCFDGSKRLGGLQRGDAKFVDIIHTNPGVLGKENPVGNADFYAQGLEPIKPGCIIFGCSHFRAFEYFTESAYPGNEQNFMGISCTSLMDLESGFCNGPAYPMGFAVPFNLTGNFFLTVNAEQPFGQNNGGRPAVPNESVLWFSLHKNNAQSGNPFSPSNFFDSIGTIIGGLGEEIPEIIPTPQELFNQSLNILVGLPEKAVFQTINRLCSLYLASDTINPKITPNMDLITLRLRTPCKETSFSLTQAEDILESPDFDINKKVALFVHGWRASTDNDNINDMANAFHCRGDYNFLALNTSEAISTLYTWSAYNTEEVGRQMAKALAKLIEKVPVENIHIIGHSLGAHIVGYTGRYFSYETGLNLTRITALDPANP</sequence>